<accession>A0A7X5ZD09</accession>
<keyword evidence="3" id="KW-0804">Transcription</keyword>
<evidence type="ECO:0000256" key="1">
    <source>
        <dbReference type="ARBA" id="ARBA00023015"/>
    </source>
</evidence>
<organism evidence="6 7">
    <name type="scientific">Mycolicibacterium fluoranthenivorans</name>
    <dbReference type="NCBI Taxonomy" id="258505"/>
    <lineage>
        <taxon>Bacteria</taxon>
        <taxon>Bacillati</taxon>
        <taxon>Actinomycetota</taxon>
        <taxon>Actinomycetes</taxon>
        <taxon>Mycobacteriales</taxon>
        <taxon>Mycobacteriaceae</taxon>
        <taxon>Mycolicibacterium</taxon>
    </lineage>
</organism>
<proteinExistence type="predicted"/>
<evidence type="ECO:0000313" key="7">
    <source>
        <dbReference type="Proteomes" id="UP000547444"/>
    </source>
</evidence>
<reference evidence="6 7" key="1">
    <citation type="submission" date="2020-03" db="EMBL/GenBank/DDBJ databases">
        <title>Sequencing the genomes of 1000 actinobacteria strains.</title>
        <authorList>
            <person name="Klenk H.-P."/>
        </authorList>
    </citation>
    <scope>NUCLEOTIDE SEQUENCE [LARGE SCALE GENOMIC DNA]</scope>
    <source>
        <strain evidence="6 7">DSM 44556</strain>
    </source>
</reference>
<name>A0A7X5ZD09_9MYCO</name>
<dbReference type="InterPro" id="IPR036271">
    <property type="entry name" value="Tet_transcr_reg_TetR-rel_C_sf"/>
</dbReference>
<keyword evidence="7" id="KW-1185">Reference proteome</keyword>
<dbReference type="GO" id="GO:0003677">
    <property type="term" value="F:DNA binding"/>
    <property type="evidence" value="ECO:0007669"/>
    <property type="project" value="UniProtKB-UniRule"/>
</dbReference>
<evidence type="ECO:0000256" key="2">
    <source>
        <dbReference type="ARBA" id="ARBA00023125"/>
    </source>
</evidence>
<dbReference type="SUPFAM" id="SSF48498">
    <property type="entry name" value="Tetracyclin repressor-like, C-terminal domain"/>
    <property type="match status" value="1"/>
</dbReference>
<protein>
    <submittedName>
        <fullName evidence="6">AcrR family transcriptional regulator</fullName>
    </submittedName>
</protein>
<evidence type="ECO:0000259" key="5">
    <source>
        <dbReference type="PROSITE" id="PS50977"/>
    </source>
</evidence>
<dbReference type="AlphaFoldDB" id="A0A7X5ZD09"/>
<gene>
    <name evidence="6" type="ORF">FHU31_002580</name>
</gene>
<evidence type="ECO:0000256" key="4">
    <source>
        <dbReference type="PROSITE-ProRule" id="PRU00335"/>
    </source>
</evidence>
<dbReference type="SUPFAM" id="SSF46689">
    <property type="entry name" value="Homeodomain-like"/>
    <property type="match status" value="1"/>
</dbReference>
<dbReference type="PROSITE" id="PS50977">
    <property type="entry name" value="HTH_TETR_2"/>
    <property type="match status" value="1"/>
</dbReference>
<dbReference type="InterPro" id="IPR009057">
    <property type="entry name" value="Homeodomain-like_sf"/>
</dbReference>
<dbReference type="Proteomes" id="UP000547444">
    <property type="component" value="Unassembled WGS sequence"/>
</dbReference>
<dbReference type="EMBL" id="JAANOW010000001">
    <property type="protein sequence ID" value="NIH95624.1"/>
    <property type="molecule type" value="Genomic_DNA"/>
</dbReference>
<dbReference type="PRINTS" id="PR00455">
    <property type="entry name" value="HTHTETR"/>
</dbReference>
<dbReference type="RefSeq" id="WP_167158788.1">
    <property type="nucleotide sequence ID" value="NZ_JAANOW010000001.1"/>
</dbReference>
<dbReference type="Gene3D" id="1.10.357.10">
    <property type="entry name" value="Tetracycline Repressor, domain 2"/>
    <property type="match status" value="1"/>
</dbReference>
<keyword evidence="2 4" id="KW-0238">DNA-binding</keyword>
<sequence length="193" mass="20423">MAIGRPREFDPQRVLDTAMRLFWRHGYDGVSISDLTEATGINRRSLYAQFGCKEKLFRDAVQHYVAGYGNYAAVALAEPTARDVASAMVHGAADATSMADLPHGCLLVQSALAVSAEAAPLYAGLAELREAGVQVLAQRFAEAQAAGELAGEDPGALARWISSVCQGIAVQAAGGATRDELHAVADRALRAWP</sequence>
<dbReference type="Gene3D" id="1.10.10.60">
    <property type="entry name" value="Homeodomain-like"/>
    <property type="match status" value="1"/>
</dbReference>
<keyword evidence="1" id="KW-0805">Transcription regulation</keyword>
<feature type="DNA-binding region" description="H-T-H motif" evidence="4">
    <location>
        <begin position="31"/>
        <end position="50"/>
    </location>
</feature>
<evidence type="ECO:0000256" key="3">
    <source>
        <dbReference type="ARBA" id="ARBA00023163"/>
    </source>
</evidence>
<dbReference type="InterPro" id="IPR001647">
    <property type="entry name" value="HTH_TetR"/>
</dbReference>
<feature type="domain" description="HTH tetR-type" evidence="5">
    <location>
        <begin position="8"/>
        <end position="68"/>
    </location>
</feature>
<comment type="caution">
    <text evidence="6">The sequence shown here is derived from an EMBL/GenBank/DDBJ whole genome shotgun (WGS) entry which is preliminary data.</text>
</comment>
<dbReference type="PANTHER" id="PTHR47506:SF1">
    <property type="entry name" value="HTH-TYPE TRANSCRIPTIONAL REGULATOR YJDC"/>
    <property type="match status" value="1"/>
</dbReference>
<dbReference type="Pfam" id="PF00440">
    <property type="entry name" value="TetR_N"/>
    <property type="match status" value="1"/>
</dbReference>
<dbReference type="PANTHER" id="PTHR47506">
    <property type="entry name" value="TRANSCRIPTIONAL REGULATORY PROTEIN"/>
    <property type="match status" value="1"/>
</dbReference>
<evidence type="ECO:0000313" key="6">
    <source>
        <dbReference type="EMBL" id="NIH95624.1"/>
    </source>
</evidence>